<organism evidence="1 2">
    <name type="scientific">Litoribaculum gwangyangense</name>
    <dbReference type="NCBI Taxonomy" id="1130722"/>
    <lineage>
        <taxon>Bacteria</taxon>
        <taxon>Pseudomonadati</taxon>
        <taxon>Bacteroidota</taxon>
        <taxon>Flavobacteriia</taxon>
        <taxon>Flavobacteriales</taxon>
        <taxon>Flavobacteriaceae</taxon>
        <taxon>Litoribaculum</taxon>
    </lineage>
</organism>
<dbReference type="Proteomes" id="UP001501433">
    <property type="component" value="Unassembled WGS sequence"/>
</dbReference>
<sequence>MAISNCLFSSTSENPRGFSIRFLFAKLGAKHATNHTQTVVPHINEETYEKNNFNYRSDSFIIFVQ</sequence>
<evidence type="ECO:0000313" key="1">
    <source>
        <dbReference type="EMBL" id="GAA4806950.1"/>
    </source>
</evidence>
<reference evidence="2" key="1">
    <citation type="journal article" date="2019" name="Int. J. Syst. Evol. Microbiol.">
        <title>The Global Catalogue of Microorganisms (GCM) 10K type strain sequencing project: providing services to taxonomists for standard genome sequencing and annotation.</title>
        <authorList>
            <consortium name="The Broad Institute Genomics Platform"/>
            <consortium name="The Broad Institute Genome Sequencing Center for Infectious Disease"/>
            <person name="Wu L."/>
            <person name="Ma J."/>
        </authorList>
    </citation>
    <scope>NUCLEOTIDE SEQUENCE [LARGE SCALE GENOMIC DNA]</scope>
    <source>
        <strain evidence="2">JCM 18325</strain>
    </source>
</reference>
<dbReference type="EMBL" id="BAABJW010000002">
    <property type="protein sequence ID" value="GAA4806950.1"/>
    <property type="molecule type" value="Genomic_DNA"/>
</dbReference>
<name>A0ABP9CA30_9FLAO</name>
<gene>
    <name evidence="1" type="ORF">GCM10023330_11860</name>
</gene>
<keyword evidence="2" id="KW-1185">Reference proteome</keyword>
<proteinExistence type="predicted"/>
<protein>
    <submittedName>
        <fullName evidence="1">Uncharacterized protein</fullName>
    </submittedName>
</protein>
<accession>A0ABP9CA30</accession>
<comment type="caution">
    <text evidence="1">The sequence shown here is derived from an EMBL/GenBank/DDBJ whole genome shotgun (WGS) entry which is preliminary data.</text>
</comment>
<evidence type="ECO:0000313" key="2">
    <source>
        <dbReference type="Proteomes" id="UP001501433"/>
    </source>
</evidence>